<feature type="transmembrane region" description="Helical" evidence="2">
    <location>
        <begin position="292"/>
        <end position="315"/>
    </location>
</feature>
<dbReference type="HOGENOM" id="CLU_046025_5_4_1"/>
<keyword evidence="2" id="KW-0472">Membrane</keyword>
<dbReference type="Pfam" id="PF20152">
    <property type="entry name" value="DUF6534"/>
    <property type="match status" value="1"/>
</dbReference>
<feature type="transmembrane region" description="Helical" evidence="2">
    <location>
        <begin position="164"/>
        <end position="191"/>
    </location>
</feature>
<reference evidence="4 5" key="1">
    <citation type="submission" date="2014-06" db="EMBL/GenBank/DDBJ databases">
        <title>Evolutionary Origins and Diversification of the Mycorrhizal Mutualists.</title>
        <authorList>
            <consortium name="DOE Joint Genome Institute"/>
            <consortium name="Mycorrhizal Genomics Consortium"/>
            <person name="Kohler A."/>
            <person name="Kuo A."/>
            <person name="Nagy L.G."/>
            <person name="Floudas D."/>
            <person name="Copeland A."/>
            <person name="Barry K.W."/>
            <person name="Cichocki N."/>
            <person name="Veneault-Fourrey C."/>
            <person name="LaButti K."/>
            <person name="Lindquist E.A."/>
            <person name="Lipzen A."/>
            <person name="Lundell T."/>
            <person name="Morin E."/>
            <person name="Murat C."/>
            <person name="Riley R."/>
            <person name="Ohm R."/>
            <person name="Sun H."/>
            <person name="Tunlid A."/>
            <person name="Henrissat B."/>
            <person name="Grigoriev I.V."/>
            <person name="Hibbett D.S."/>
            <person name="Martin F."/>
        </authorList>
    </citation>
    <scope>NUCLEOTIDE SEQUENCE [LARGE SCALE GENOMIC DNA]</scope>
    <source>
        <strain evidence="4 5">FD-325 SS-3</strain>
    </source>
</reference>
<evidence type="ECO:0000256" key="1">
    <source>
        <dbReference type="SAM" id="MobiDB-lite"/>
    </source>
</evidence>
<protein>
    <recommendedName>
        <fullName evidence="3">DUF6534 domain-containing protein</fullName>
    </recommendedName>
</protein>
<dbReference type="OrthoDB" id="2535105at2759"/>
<dbReference type="InterPro" id="IPR045339">
    <property type="entry name" value="DUF6534"/>
</dbReference>
<keyword evidence="2" id="KW-0812">Transmembrane</keyword>
<dbReference type="EMBL" id="KN832574">
    <property type="protein sequence ID" value="KII83829.1"/>
    <property type="molecule type" value="Genomic_DNA"/>
</dbReference>
<feature type="transmembrane region" description="Helical" evidence="2">
    <location>
        <begin position="321"/>
        <end position="342"/>
    </location>
</feature>
<sequence>MLPSLSNSINVFPVRFGSRSPWTQLDGRKALSIRFAQLLCLGRPPAPVINSSSSRYKYHRAVLFISTHPAHTVMSTSTASANLDTSLGAVVIGALVCLSLSGTVNAQAYTYFRRFSKDEVWLKISVGILWICELVYTGLVSGTLYFMTVKSFGQPQKFTQPPATLYVCMVFGSSLANMSQVSHIATCATLFSSRIQAFFARRIWQMSGKPDIAVVCCVLSAANLSMSIFVTVGDFQAMSTWNEYIKHKLPWFITWLSVGSATDLIITVKLSSLLYKERSRSAKRTVAVIDKMLVWCVQTGVITSLSSIAVLVVLVTVPDNYAWLAILTCLPQLFLSSLLASLNARATFRRGLEGAVVMQPVCFPDVRSSGGGPQSTHTRGSDHSVETKPQTVNRLPVEF</sequence>
<dbReference type="Proteomes" id="UP000053263">
    <property type="component" value="Unassembled WGS sequence"/>
</dbReference>
<evidence type="ECO:0000313" key="5">
    <source>
        <dbReference type="Proteomes" id="UP000053263"/>
    </source>
</evidence>
<organism evidence="4 5">
    <name type="scientific">Plicaturopsis crispa FD-325 SS-3</name>
    <dbReference type="NCBI Taxonomy" id="944288"/>
    <lineage>
        <taxon>Eukaryota</taxon>
        <taxon>Fungi</taxon>
        <taxon>Dikarya</taxon>
        <taxon>Basidiomycota</taxon>
        <taxon>Agaricomycotina</taxon>
        <taxon>Agaricomycetes</taxon>
        <taxon>Agaricomycetidae</taxon>
        <taxon>Amylocorticiales</taxon>
        <taxon>Amylocorticiaceae</taxon>
        <taxon>Plicatura</taxon>
        <taxon>Plicaturopsis crispa</taxon>
    </lineage>
</organism>
<gene>
    <name evidence="4" type="ORF">PLICRDRAFT_442985</name>
</gene>
<feature type="transmembrane region" description="Helical" evidence="2">
    <location>
        <begin position="120"/>
        <end position="144"/>
    </location>
</feature>
<dbReference type="PANTHER" id="PTHR40465:SF1">
    <property type="entry name" value="DUF6534 DOMAIN-CONTAINING PROTEIN"/>
    <property type="match status" value="1"/>
</dbReference>
<evidence type="ECO:0000256" key="2">
    <source>
        <dbReference type="SAM" id="Phobius"/>
    </source>
</evidence>
<feature type="transmembrane region" description="Helical" evidence="2">
    <location>
        <begin position="252"/>
        <end position="271"/>
    </location>
</feature>
<feature type="transmembrane region" description="Helical" evidence="2">
    <location>
        <begin position="212"/>
        <end position="232"/>
    </location>
</feature>
<feature type="region of interest" description="Disordered" evidence="1">
    <location>
        <begin position="367"/>
        <end position="399"/>
    </location>
</feature>
<keyword evidence="2" id="KW-1133">Transmembrane helix</keyword>
<name>A0A0C9T3G3_PLICR</name>
<keyword evidence="5" id="KW-1185">Reference proteome</keyword>
<feature type="domain" description="DUF6534" evidence="3">
    <location>
        <begin position="260"/>
        <end position="346"/>
    </location>
</feature>
<accession>A0A0C9T3G3</accession>
<evidence type="ECO:0000259" key="3">
    <source>
        <dbReference type="Pfam" id="PF20152"/>
    </source>
</evidence>
<dbReference type="AlphaFoldDB" id="A0A0C9T3G3"/>
<dbReference type="PANTHER" id="PTHR40465">
    <property type="entry name" value="CHROMOSOME 1, WHOLE GENOME SHOTGUN SEQUENCE"/>
    <property type="match status" value="1"/>
</dbReference>
<proteinExistence type="predicted"/>
<evidence type="ECO:0000313" key="4">
    <source>
        <dbReference type="EMBL" id="KII83829.1"/>
    </source>
</evidence>
<feature type="transmembrane region" description="Helical" evidence="2">
    <location>
        <begin position="87"/>
        <end position="108"/>
    </location>
</feature>